<feature type="transmembrane region" description="Helical" evidence="9">
    <location>
        <begin position="297"/>
        <end position="321"/>
    </location>
</feature>
<feature type="transmembrane region" description="Helical" evidence="9">
    <location>
        <begin position="170"/>
        <end position="190"/>
    </location>
</feature>
<dbReference type="PANTHER" id="PTHR21137">
    <property type="entry name" value="ODORANT RECEPTOR"/>
    <property type="match status" value="1"/>
</dbReference>
<feature type="transmembrane region" description="Helical" evidence="9">
    <location>
        <begin position="75"/>
        <end position="94"/>
    </location>
</feature>
<keyword evidence="3 9" id="KW-0812">Transmembrane</keyword>
<dbReference type="GO" id="GO:0005886">
    <property type="term" value="C:plasma membrane"/>
    <property type="evidence" value="ECO:0007669"/>
    <property type="project" value="UniProtKB-SubCell"/>
</dbReference>
<protein>
    <recommendedName>
        <fullName evidence="9">Odorant receptor</fullName>
    </recommendedName>
</protein>
<dbReference type="GO" id="GO:0007165">
    <property type="term" value="P:signal transduction"/>
    <property type="evidence" value="ECO:0007669"/>
    <property type="project" value="UniProtKB-KW"/>
</dbReference>
<dbReference type="AlphaFoldDB" id="A0A9N9WWH2"/>
<sequence length="426" mass="49696">MFKSKQFNFDTNFQIMEALNQFIKQKLFRESQASNIQYFRDFFQCEEIFIKFGINFLKSSTTSETARKWEKHHFVAMKMATVVVVMLSIINFVISIVDQSIVLAIESSAAVGIFTLMLLKIHTVMIKNRGTLMEILEKLEFHFPTDAWNQHVFEVQNYLSTLKTFRKITIVIYSTIYIQLISVPFFQLFYRWITSSDFVIDLIIQCYIPFDYSNPLVYSIIYVIHAWMFLVNVLALFSNELLYFGLIIVLSMEFDILGHLISEIDPREGLECALTQMKMFIKIHQELIAIAEKLEDIFSMILFVNIFGMIYLICGTAFLSVSGISRYLLLKYFIGLITTSWNGYIQCYFGERLIQSSISVANGAYNSNWYHGSPEYKKLVYIVIARSQKLQKLSALKYVDVCLETYKWIINKAYSFYSVLTAIYSV</sequence>
<feature type="transmembrane region" description="Helical" evidence="9">
    <location>
        <begin position="216"/>
        <end position="234"/>
    </location>
</feature>
<keyword evidence="5 9" id="KW-1133">Transmembrane helix</keyword>
<comment type="caution">
    <text evidence="9">Lacks conserved residue(s) required for the propagation of feature annotation.</text>
</comment>
<name>A0A9N9WWH2_9DIPT</name>
<keyword evidence="4 9" id="KW-0552">Olfaction</keyword>
<dbReference type="Pfam" id="PF02949">
    <property type="entry name" value="7tm_6"/>
    <property type="match status" value="1"/>
</dbReference>
<evidence type="ECO:0000256" key="6">
    <source>
        <dbReference type="ARBA" id="ARBA00023136"/>
    </source>
</evidence>
<evidence type="ECO:0000256" key="7">
    <source>
        <dbReference type="ARBA" id="ARBA00023170"/>
    </source>
</evidence>
<evidence type="ECO:0000313" key="11">
    <source>
        <dbReference type="Proteomes" id="UP001153620"/>
    </source>
</evidence>
<dbReference type="GO" id="GO:0004984">
    <property type="term" value="F:olfactory receptor activity"/>
    <property type="evidence" value="ECO:0007669"/>
    <property type="project" value="InterPro"/>
</dbReference>
<dbReference type="GO" id="GO:0005549">
    <property type="term" value="F:odorant binding"/>
    <property type="evidence" value="ECO:0007669"/>
    <property type="project" value="InterPro"/>
</dbReference>
<comment type="similarity">
    <text evidence="9">Belongs to the insect chemoreceptor superfamily. Heteromeric odorant receptor channel (TC 1.A.69) family.</text>
</comment>
<evidence type="ECO:0000256" key="3">
    <source>
        <dbReference type="ARBA" id="ARBA00022692"/>
    </source>
</evidence>
<evidence type="ECO:0000256" key="4">
    <source>
        <dbReference type="ARBA" id="ARBA00022725"/>
    </source>
</evidence>
<feature type="transmembrane region" description="Helical" evidence="9">
    <location>
        <begin position="100"/>
        <end position="119"/>
    </location>
</feature>
<dbReference type="EMBL" id="OU895879">
    <property type="protein sequence ID" value="CAG9806632.1"/>
    <property type="molecule type" value="Genomic_DNA"/>
</dbReference>
<reference evidence="10" key="1">
    <citation type="submission" date="2022-01" db="EMBL/GenBank/DDBJ databases">
        <authorList>
            <person name="King R."/>
        </authorList>
    </citation>
    <scope>NUCLEOTIDE SEQUENCE</scope>
</reference>
<evidence type="ECO:0000256" key="5">
    <source>
        <dbReference type="ARBA" id="ARBA00022989"/>
    </source>
</evidence>
<accession>A0A9N9WWH2</accession>
<gene>
    <name evidence="10" type="ORF">CHIRRI_LOCUS9487</name>
</gene>
<dbReference type="Proteomes" id="UP001153620">
    <property type="component" value="Chromosome 3"/>
</dbReference>
<evidence type="ECO:0000256" key="9">
    <source>
        <dbReference type="RuleBase" id="RU351113"/>
    </source>
</evidence>
<dbReference type="InterPro" id="IPR004117">
    <property type="entry name" value="7tm6_olfct_rcpt"/>
</dbReference>
<dbReference type="PANTHER" id="PTHR21137:SF44">
    <property type="entry name" value="ODORANT RECEPTOR 13A-RELATED"/>
    <property type="match status" value="1"/>
</dbReference>
<reference evidence="10" key="2">
    <citation type="submission" date="2022-10" db="EMBL/GenBank/DDBJ databases">
        <authorList>
            <consortium name="ENA_rothamsted_submissions"/>
            <consortium name="culmorum"/>
            <person name="King R."/>
        </authorList>
    </citation>
    <scope>NUCLEOTIDE SEQUENCE</scope>
</reference>
<dbReference type="OrthoDB" id="7788383at2759"/>
<evidence type="ECO:0000313" key="10">
    <source>
        <dbReference type="EMBL" id="CAG9806632.1"/>
    </source>
</evidence>
<keyword evidence="6 9" id="KW-0472">Membrane</keyword>
<proteinExistence type="inferred from homology"/>
<evidence type="ECO:0000256" key="1">
    <source>
        <dbReference type="ARBA" id="ARBA00004141"/>
    </source>
</evidence>
<keyword evidence="2 9" id="KW-0716">Sensory transduction</keyword>
<keyword evidence="8 9" id="KW-0807">Transducer</keyword>
<organism evidence="10 11">
    <name type="scientific">Chironomus riparius</name>
    <dbReference type="NCBI Taxonomy" id="315576"/>
    <lineage>
        <taxon>Eukaryota</taxon>
        <taxon>Metazoa</taxon>
        <taxon>Ecdysozoa</taxon>
        <taxon>Arthropoda</taxon>
        <taxon>Hexapoda</taxon>
        <taxon>Insecta</taxon>
        <taxon>Pterygota</taxon>
        <taxon>Neoptera</taxon>
        <taxon>Endopterygota</taxon>
        <taxon>Diptera</taxon>
        <taxon>Nematocera</taxon>
        <taxon>Chironomoidea</taxon>
        <taxon>Chironomidae</taxon>
        <taxon>Chironominae</taxon>
        <taxon>Chironomus</taxon>
    </lineage>
</organism>
<evidence type="ECO:0000256" key="2">
    <source>
        <dbReference type="ARBA" id="ARBA00022606"/>
    </source>
</evidence>
<keyword evidence="7 9" id="KW-0675">Receptor</keyword>
<keyword evidence="11" id="KW-1185">Reference proteome</keyword>
<evidence type="ECO:0000256" key="8">
    <source>
        <dbReference type="ARBA" id="ARBA00023224"/>
    </source>
</evidence>
<comment type="subcellular location">
    <subcellularLocation>
        <location evidence="9">Cell membrane</location>
        <topology evidence="9">Multi-pass membrane protein</topology>
    </subcellularLocation>
    <subcellularLocation>
        <location evidence="1">Membrane</location>
        <topology evidence="1">Multi-pass membrane protein</topology>
    </subcellularLocation>
</comment>